<keyword evidence="3" id="KW-1185">Reference proteome</keyword>
<gene>
    <name evidence="2" type="ORF">PoB_003387000</name>
</gene>
<proteinExistence type="predicted"/>
<reference evidence="2 3" key="1">
    <citation type="journal article" date="2021" name="Elife">
        <title>Chloroplast acquisition without the gene transfer in kleptoplastic sea slugs, Plakobranchus ocellatus.</title>
        <authorList>
            <person name="Maeda T."/>
            <person name="Takahashi S."/>
            <person name="Yoshida T."/>
            <person name="Shimamura S."/>
            <person name="Takaki Y."/>
            <person name="Nagai Y."/>
            <person name="Toyoda A."/>
            <person name="Suzuki Y."/>
            <person name="Arimoto A."/>
            <person name="Ishii H."/>
            <person name="Satoh N."/>
            <person name="Nishiyama T."/>
            <person name="Hasebe M."/>
            <person name="Maruyama T."/>
            <person name="Minagawa J."/>
            <person name="Obokata J."/>
            <person name="Shigenobu S."/>
        </authorList>
    </citation>
    <scope>NUCLEOTIDE SEQUENCE [LARGE SCALE GENOMIC DNA]</scope>
</reference>
<keyword evidence="1" id="KW-0812">Transmembrane</keyword>
<dbReference type="AlphaFoldDB" id="A0AAV4AKI7"/>
<accession>A0AAV4AKI7</accession>
<organism evidence="2 3">
    <name type="scientific">Plakobranchus ocellatus</name>
    <dbReference type="NCBI Taxonomy" id="259542"/>
    <lineage>
        <taxon>Eukaryota</taxon>
        <taxon>Metazoa</taxon>
        <taxon>Spiralia</taxon>
        <taxon>Lophotrochozoa</taxon>
        <taxon>Mollusca</taxon>
        <taxon>Gastropoda</taxon>
        <taxon>Heterobranchia</taxon>
        <taxon>Euthyneura</taxon>
        <taxon>Panpulmonata</taxon>
        <taxon>Sacoglossa</taxon>
        <taxon>Placobranchoidea</taxon>
        <taxon>Plakobranchidae</taxon>
        <taxon>Plakobranchus</taxon>
    </lineage>
</organism>
<keyword evidence="1" id="KW-0472">Membrane</keyword>
<feature type="transmembrane region" description="Helical" evidence="1">
    <location>
        <begin position="49"/>
        <end position="68"/>
    </location>
</feature>
<protein>
    <submittedName>
        <fullName evidence="2">Uncharacterized protein</fullName>
    </submittedName>
</protein>
<evidence type="ECO:0000313" key="2">
    <source>
        <dbReference type="EMBL" id="GFO07365.1"/>
    </source>
</evidence>
<keyword evidence="1" id="KW-1133">Transmembrane helix</keyword>
<comment type="caution">
    <text evidence="2">The sequence shown here is derived from an EMBL/GenBank/DDBJ whole genome shotgun (WGS) entry which is preliminary data.</text>
</comment>
<sequence length="120" mass="13060">MLVCLHRIATHAASIRNSSPLSLSSLPPLSYPSNYCRDTTLQCPCPPPVMIITVLTLLISAMFLTALADGVRELSDARHPAIPPALHSVTGQQKISRMSVWVREKKERGVTGEEVGRSVN</sequence>
<evidence type="ECO:0000313" key="3">
    <source>
        <dbReference type="Proteomes" id="UP000735302"/>
    </source>
</evidence>
<name>A0AAV4AKI7_9GAST</name>
<dbReference type="EMBL" id="BLXT01003865">
    <property type="protein sequence ID" value="GFO07365.1"/>
    <property type="molecule type" value="Genomic_DNA"/>
</dbReference>
<evidence type="ECO:0000256" key="1">
    <source>
        <dbReference type="SAM" id="Phobius"/>
    </source>
</evidence>
<dbReference type="Proteomes" id="UP000735302">
    <property type="component" value="Unassembled WGS sequence"/>
</dbReference>